<keyword evidence="3" id="KW-1185">Reference proteome</keyword>
<name>A0ABD6EVM9_9BILA</name>
<comment type="caution">
    <text evidence="2">The sequence shown here is derived from an EMBL/GenBank/DDBJ whole genome shotgun (WGS) entry which is preliminary data.</text>
</comment>
<evidence type="ECO:0000313" key="2">
    <source>
        <dbReference type="EMBL" id="MFH4983853.1"/>
    </source>
</evidence>
<proteinExistence type="predicted"/>
<protein>
    <submittedName>
        <fullName evidence="2">Uncharacterized protein</fullName>
    </submittedName>
</protein>
<feature type="region of interest" description="Disordered" evidence="1">
    <location>
        <begin position="70"/>
        <end position="99"/>
    </location>
</feature>
<reference evidence="2 3" key="1">
    <citation type="submission" date="2024-08" db="EMBL/GenBank/DDBJ databases">
        <title>Gnathostoma spinigerum genome.</title>
        <authorList>
            <person name="Gonzalez-Bertolin B."/>
            <person name="Monzon S."/>
            <person name="Zaballos A."/>
            <person name="Jimenez P."/>
            <person name="Dekumyoy P."/>
            <person name="Varona S."/>
            <person name="Cuesta I."/>
            <person name="Sumanam S."/>
            <person name="Adisakwattana P."/>
            <person name="Gasser R.B."/>
            <person name="Hernandez-Gonzalez A."/>
            <person name="Young N.D."/>
            <person name="Perteguer M.J."/>
        </authorList>
    </citation>
    <scope>NUCLEOTIDE SEQUENCE [LARGE SCALE GENOMIC DNA]</scope>
    <source>
        <strain evidence="2">AL3</strain>
        <tissue evidence="2">Liver</tissue>
    </source>
</reference>
<sequence>MLYVTCFSDIVTPEKRSNKETNLWITNISSSMMMPDHIVGKKISCPGRFYNVLMREGACESLREWSPEKVASSHRTRKKSTHGVRRKDSYLSYSDSPKESTISLFGGRSEGVQPDPYAHFRRFEKTPEYEYEFIQYINYIVIIERWTNYTTPFLAAYPNFKQSVSGKHLQCRI</sequence>
<evidence type="ECO:0000256" key="1">
    <source>
        <dbReference type="SAM" id="MobiDB-lite"/>
    </source>
</evidence>
<dbReference type="EMBL" id="JBGFUD010014120">
    <property type="protein sequence ID" value="MFH4983853.1"/>
    <property type="molecule type" value="Genomic_DNA"/>
</dbReference>
<organism evidence="2 3">
    <name type="scientific">Gnathostoma spinigerum</name>
    <dbReference type="NCBI Taxonomy" id="75299"/>
    <lineage>
        <taxon>Eukaryota</taxon>
        <taxon>Metazoa</taxon>
        <taxon>Ecdysozoa</taxon>
        <taxon>Nematoda</taxon>
        <taxon>Chromadorea</taxon>
        <taxon>Rhabditida</taxon>
        <taxon>Spirurina</taxon>
        <taxon>Gnathostomatomorpha</taxon>
        <taxon>Gnathostomatoidea</taxon>
        <taxon>Gnathostomatidae</taxon>
        <taxon>Gnathostoma</taxon>
    </lineage>
</organism>
<evidence type="ECO:0000313" key="3">
    <source>
        <dbReference type="Proteomes" id="UP001608902"/>
    </source>
</evidence>
<dbReference type="Proteomes" id="UP001608902">
    <property type="component" value="Unassembled WGS sequence"/>
</dbReference>
<dbReference type="AlphaFoldDB" id="A0ABD6EVM9"/>
<accession>A0ABD6EVM9</accession>
<gene>
    <name evidence="2" type="ORF">AB6A40_010562</name>
</gene>
<feature type="compositionally biased region" description="Basic residues" evidence="1">
    <location>
        <begin position="72"/>
        <end position="85"/>
    </location>
</feature>